<comment type="similarity">
    <text evidence="2">Belongs to the CorA metal ion transporter (MIT) (TC 1.A.35) family.</text>
</comment>
<dbReference type="Proteomes" id="UP001056336">
    <property type="component" value="Chromosome"/>
</dbReference>
<dbReference type="RefSeq" id="WP_249770861.1">
    <property type="nucleotide sequence ID" value="NZ_CP097332.1"/>
</dbReference>
<evidence type="ECO:0000256" key="3">
    <source>
        <dbReference type="ARBA" id="ARBA00022448"/>
    </source>
</evidence>
<organism evidence="9 10">
    <name type="scientific">Jatrophihabitans telluris</name>
    <dbReference type="NCBI Taxonomy" id="2038343"/>
    <lineage>
        <taxon>Bacteria</taxon>
        <taxon>Bacillati</taxon>
        <taxon>Actinomycetota</taxon>
        <taxon>Actinomycetes</taxon>
        <taxon>Jatrophihabitantales</taxon>
        <taxon>Jatrophihabitantaceae</taxon>
        <taxon>Jatrophihabitans</taxon>
    </lineage>
</organism>
<dbReference type="Gene3D" id="3.30.460.20">
    <property type="entry name" value="CorA soluble domain-like"/>
    <property type="match status" value="1"/>
</dbReference>
<keyword evidence="6 8" id="KW-1133">Transmembrane helix</keyword>
<dbReference type="SUPFAM" id="SSF144083">
    <property type="entry name" value="Magnesium transport protein CorA, transmembrane region"/>
    <property type="match status" value="1"/>
</dbReference>
<name>A0ABY4QWI5_9ACTN</name>
<keyword evidence="7 8" id="KW-0472">Membrane</keyword>
<feature type="transmembrane region" description="Helical" evidence="8">
    <location>
        <begin position="303"/>
        <end position="323"/>
    </location>
</feature>
<evidence type="ECO:0000313" key="10">
    <source>
        <dbReference type="Proteomes" id="UP001056336"/>
    </source>
</evidence>
<evidence type="ECO:0000256" key="5">
    <source>
        <dbReference type="ARBA" id="ARBA00022692"/>
    </source>
</evidence>
<evidence type="ECO:0000256" key="4">
    <source>
        <dbReference type="ARBA" id="ARBA00022475"/>
    </source>
</evidence>
<protein>
    <submittedName>
        <fullName evidence="9">Magnesium transporter CorA family protein</fullName>
    </submittedName>
</protein>
<reference evidence="9" key="1">
    <citation type="journal article" date="2018" name="Int. J. Syst. Evol. Microbiol.">
        <title>Jatrophihabitans telluris sp. nov., isolated from sediment soil of lava forest wetlands and the emended description of the genus Jatrophihabitans.</title>
        <authorList>
            <person name="Lee K.C."/>
            <person name="Suh M.K."/>
            <person name="Eom M.K."/>
            <person name="Kim K.K."/>
            <person name="Kim J.S."/>
            <person name="Kim D.S."/>
            <person name="Ko S.H."/>
            <person name="Shin Y.K."/>
            <person name="Lee J.S."/>
        </authorList>
    </citation>
    <scope>NUCLEOTIDE SEQUENCE</scope>
    <source>
        <strain evidence="9">N237</strain>
    </source>
</reference>
<gene>
    <name evidence="9" type="ORF">M6D93_16510</name>
</gene>
<evidence type="ECO:0000313" key="9">
    <source>
        <dbReference type="EMBL" id="UQX87890.1"/>
    </source>
</evidence>
<reference evidence="9" key="2">
    <citation type="submission" date="2022-05" db="EMBL/GenBank/DDBJ databases">
        <authorList>
            <person name="Kim J.-S."/>
            <person name="Lee K."/>
            <person name="Suh M."/>
            <person name="Eom M."/>
            <person name="Kim J.-S."/>
            <person name="Kim D.-S."/>
            <person name="Ko S.-H."/>
            <person name="Shin Y."/>
            <person name="Lee J.-S."/>
        </authorList>
    </citation>
    <scope>NUCLEOTIDE SEQUENCE</scope>
    <source>
        <strain evidence="9">N237</strain>
    </source>
</reference>
<evidence type="ECO:0000256" key="2">
    <source>
        <dbReference type="ARBA" id="ARBA00009765"/>
    </source>
</evidence>
<evidence type="ECO:0000256" key="8">
    <source>
        <dbReference type="SAM" id="Phobius"/>
    </source>
</evidence>
<dbReference type="PANTHER" id="PTHR46494">
    <property type="entry name" value="CORA FAMILY METAL ION TRANSPORTER (EUROFUNG)"/>
    <property type="match status" value="1"/>
</dbReference>
<dbReference type="InterPro" id="IPR045863">
    <property type="entry name" value="CorA_TM1_TM2"/>
</dbReference>
<feature type="transmembrane region" description="Helical" evidence="8">
    <location>
        <begin position="273"/>
        <end position="291"/>
    </location>
</feature>
<dbReference type="PANTHER" id="PTHR46494:SF1">
    <property type="entry name" value="CORA FAMILY METAL ION TRANSPORTER (EUROFUNG)"/>
    <property type="match status" value="1"/>
</dbReference>
<evidence type="ECO:0000256" key="6">
    <source>
        <dbReference type="ARBA" id="ARBA00022989"/>
    </source>
</evidence>
<accession>A0ABY4QWI5</accession>
<dbReference type="Gene3D" id="1.20.58.340">
    <property type="entry name" value="Magnesium transport protein CorA, transmembrane region"/>
    <property type="match status" value="2"/>
</dbReference>
<dbReference type="Pfam" id="PF01544">
    <property type="entry name" value="CorA"/>
    <property type="match status" value="1"/>
</dbReference>
<comment type="subcellular location">
    <subcellularLocation>
        <location evidence="1">Cell membrane</location>
        <topology evidence="1">Multi-pass membrane protein</topology>
    </subcellularLocation>
</comment>
<keyword evidence="5 8" id="KW-0812">Transmembrane</keyword>
<sequence>MTITGVRTRLWRSGVLEKEDFPFADISDYVCQDDCLVWIGLRSPDAEVLNGLAEELSLDPLAVEDAIAHRERPKASHYDSHTFLSAYALELDHETSELKQTQVSAFVLPHAMVSVHTEDWFDIDAVLRRWDQDSELIKLGSKTLAYHLLDYLVDGHFDVIQSLDDEIEALEDVLFDDSPNAAQKNHLQRRTFALRKALVQARRVILPMREVLNTMVRRDSVMPEPLRPYFEDLYDHVLRASEWTESLRDMISSVFETNLSLADARLNTIMKKLTSWAAIIAIPTAVTGFYGQNVPYPGFGQHWGFATSSAIMVGLVVSLYVLFKKKEWL</sequence>
<dbReference type="CDD" id="cd12822">
    <property type="entry name" value="TmCorA-like"/>
    <property type="match status" value="1"/>
</dbReference>
<keyword evidence="3" id="KW-0813">Transport</keyword>
<keyword evidence="4" id="KW-1003">Cell membrane</keyword>
<evidence type="ECO:0000256" key="7">
    <source>
        <dbReference type="ARBA" id="ARBA00023136"/>
    </source>
</evidence>
<dbReference type="EMBL" id="CP097332">
    <property type="protein sequence ID" value="UQX87890.1"/>
    <property type="molecule type" value="Genomic_DNA"/>
</dbReference>
<dbReference type="InterPro" id="IPR045861">
    <property type="entry name" value="CorA_cytoplasmic_dom"/>
</dbReference>
<dbReference type="InterPro" id="IPR002523">
    <property type="entry name" value="MgTranspt_CorA/ZnTranspt_ZntB"/>
</dbReference>
<keyword evidence="10" id="KW-1185">Reference proteome</keyword>
<evidence type="ECO:0000256" key="1">
    <source>
        <dbReference type="ARBA" id="ARBA00004651"/>
    </source>
</evidence>
<proteinExistence type="inferred from homology"/>
<dbReference type="SUPFAM" id="SSF143865">
    <property type="entry name" value="CorA soluble domain-like"/>
    <property type="match status" value="1"/>
</dbReference>